<evidence type="ECO:0000313" key="1">
    <source>
        <dbReference type="EMBL" id="NPE23939.1"/>
    </source>
</evidence>
<dbReference type="Proteomes" id="UP000820977">
    <property type="component" value="Unassembled WGS sequence"/>
</dbReference>
<dbReference type="RefSeq" id="WP_172343474.1">
    <property type="nucleotide sequence ID" value="NZ_CATEIB010000001.1"/>
</dbReference>
<evidence type="ECO:0000313" key="2">
    <source>
        <dbReference type="Proteomes" id="UP000820977"/>
    </source>
</evidence>
<dbReference type="EMBL" id="JABKKJ010000001">
    <property type="protein sequence ID" value="NPE23939.1"/>
    <property type="molecule type" value="Genomic_DNA"/>
</dbReference>
<reference evidence="1 2" key="1">
    <citation type="submission" date="2020-05" db="EMBL/GenBank/DDBJ databases">
        <title>Distinct polysaccharide utilization as determinants for interspecies competition between intestinal Prevotella spp.</title>
        <authorList>
            <person name="Galvez E.J.C."/>
            <person name="Iljazovic A."/>
            <person name="Strowig T."/>
        </authorList>
    </citation>
    <scope>NUCLEOTIDE SEQUENCE [LARGE SCALE GENOMIC DNA]</scope>
    <source>
        <strain evidence="1 2">PCHR</strain>
    </source>
</reference>
<protein>
    <submittedName>
        <fullName evidence="1">Uncharacterized protein</fullName>
    </submittedName>
</protein>
<sequence length="69" mass="7461">MENGDEFAPGRAVPWCSRSDNEEQFDVITNDKSHAVSDVPWNIPTKAVFTFSDTLPAGMYIASGKGLAA</sequence>
<proteinExistence type="predicted"/>
<name>A0ABX2AXF9_9BACT</name>
<gene>
    <name evidence="1" type="ORF">HPS54_00140</name>
</gene>
<keyword evidence="2" id="KW-1185">Reference proteome</keyword>
<organism evidence="1 2">
    <name type="scientific">Xylanibacter caecicola</name>
    <dbReference type="NCBI Taxonomy" id="2736294"/>
    <lineage>
        <taxon>Bacteria</taxon>
        <taxon>Pseudomonadati</taxon>
        <taxon>Bacteroidota</taxon>
        <taxon>Bacteroidia</taxon>
        <taxon>Bacteroidales</taxon>
        <taxon>Prevotellaceae</taxon>
        <taxon>Xylanibacter</taxon>
    </lineage>
</organism>
<accession>A0ABX2AXF9</accession>
<comment type="caution">
    <text evidence="1">The sequence shown here is derived from an EMBL/GenBank/DDBJ whole genome shotgun (WGS) entry which is preliminary data.</text>
</comment>